<dbReference type="Pfam" id="PF06999">
    <property type="entry name" value="Suc_Fer-like"/>
    <property type="match status" value="1"/>
</dbReference>
<evidence type="ECO:0000313" key="1">
    <source>
        <dbReference type="EMBL" id="SDB83049.1"/>
    </source>
</evidence>
<dbReference type="OrthoDB" id="3399139at2"/>
<proteinExistence type="predicted"/>
<dbReference type="RefSeq" id="WP_092608527.1">
    <property type="nucleotide sequence ID" value="NZ_FMYF01000004.1"/>
</dbReference>
<dbReference type="InterPro" id="IPR036249">
    <property type="entry name" value="Thioredoxin-like_sf"/>
</dbReference>
<evidence type="ECO:0008006" key="3">
    <source>
        <dbReference type="Google" id="ProtNLM"/>
    </source>
</evidence>
<gene>
    <name evidence="1" type="ORF">GA0111570_10484</name>
</gene>
<dbReference type="InterPro" id="IPR009737">
    <property type="entry name" value="Aim32/Apd1-like"/>
</dbReference>
<dbReference type="STRING" id="1577474.GA0111570_10484"/>
<dbReference type="AlphaFoldDB" id="A0A1G6GMA2"/>
<keyword evidence="2" id="KW-1185">Reference proteome</keyword>
<reference evidence="1 2" key="1">
    <citation type="submission" date="2016-06" db="EMBL/GenBank/DDBJ databases">
        <authorList>
            <person name="Olsen C.W."/>
            <person name="Carey S."/>
            <person name="Hinshaw L."/>
            <person name="Karasin A.I."/>
        </authorList>
    </citation>
    <scope>NUCLEOTIDE SEQUENCE [LARGE SCALE GENOMIC DNA]</scope>
    <source>
        <strain evidence="1 2">LZ-22</strain>
    </source>
</reference>
<protein>
    <recommendedName>
        <fullName evidence="3">Sucrase/ferredoxin-like</fullName>
    </recommendedName>
</protein>
<accession>A0A1G6GMA2</accession>
<organism evidence="1 2">
    <name type="scientific">Raineyella antarctica</name>
    <dbReference type="NCBI Taxonomy" id="1577474"/>
    <lineage>
        <taxon>Bacteria</taxon>
        <taxon>Bacillati</taxon>
        <taxon>Actinomycetota</taxon>
        <taxon>Actinomycetes</taxon>
        <taxon>Propionibacteriales</taxon>
        <taxon>Propionibacteriaceae</taxon>
        <taxon>Raineyella</taxon>
    </lineage>
</organism>
<sequence>MTHRPPELGELCSQMSLAAAEPAIGTAAEATCWVVLEQDGPWGAKAAVQSRLDPVLGARMDRAVAALGGRFALMREPGAHPDRHHDVRRILVAAGPVEAPWLVEGTIDDPDQLLRLPLECLADPSPARLLAAMPQLRIATRPVLLVCTNGKRDRCCALTGRPVADSAGQAFPDRVFETTHLGGHRFAATAVVLPSGHAYARLDADAAIAVLAAADERRICPEVADPDHYRGRSGLQRPQQVAEFAFRDAVDDWSVPGPPVDRPVPLGEGRWSVRVGGGSEGLTFEVAAVLTDRMRPESCGKPSVPVPEWRTTLLEDPVAV</sequence>
<name>A0A1G6GMA2_9ACTN</name>
<evidence type="ECO:0000313" key="2">
    <source>
        <dbReference type="Proteomes" id="UP000199086"/>
    </source>
</evidence>
<dbReference type="Proteomes" id="UP000199086">
    <property type="component" value="Unassembled WGS sequence"/>
</dbReference>
<dbReference type="EMBL" id="FMYF01000004">
    <property type="protein sequence ID" value="SDB83049.1"/>
    <property type="molecule type" value="Genomic_DNA"/>
</dbReference>
<dbReference type="SUPFAM" id="SSF52833">
    <property type="entry name" value="Thioredoxin-like"/>
    <property type="match status" value="1"/>
</dbReference>